<keyword evidence="1" id="KW-1133">Transmembrane helix</keyword>
<dbReference type="AlphaFoldDB" id="A0A392PZ58"/>
<keyword evidence="3" id="KW-1185">Reference proteome</keyword>
<accession>A0A392PZ58</accession>
<evidence type="ECO:0000313" key="2">
    <source>
        <dbReference type="EMBL" id="MCI17017.1"/>
    </source>
</evidence>
<proteinExistence type="predicted"/>
<protein>
    <submittedName>
        <fullName evidence="2">Uncharacterized protein</fullName>
    </submittedName>
</protein>
<organism evidence="2 3">
    <name type="scientific">Trifolium medium</name>
    <dbReference type="NCBI Taxonomy" id="97028"/>
    <lineage>
        <taxon>Eukaryota</taxon>
        <taxon>Viridiplantae</taxon>
        <taxon>Streptophyta</taxon>
        <taxon>Embryophyta</taxon>
        <taxon>Tracheophyta</taxon>
        <taxon>Spermatophyta</taxon>
        <taxon>Magnoliopsida</taxon>
        <taxon>eudicotyledons</taxon>
        <taxon>Gunneridae</taxon>
        <taxon>Pentapetalae</taxon>
        <taxon>rosids</taxon>
        <taxon>fabids</taxon>
        <taxon>Fabales</taxon>
        <taxon>Fabaceae</taxon>
        <taxon>Papilionoideae</taxon>
        <taxon>50 kb inversion clade</taxon>
        <taxon>NPAAA clade</taxon>
        <taxon>Hologalegina</taxon>
        <taxon>IRL clade</taxon>
        <taxon>Trifolieae</taxon>
        <taxon>Trifolium</taxon>
    </lineage>
</organism>
<keyword evidence="1" id="KW-0812">Transmembrane</keyword>
<sequence>MSIGEKNLVEVRFRLALVYTGLLAAILAGTLTHRSDPRRPGYAGGILLIILSMIYDSTTCVLMLLLISPSLANLVQNLMIVIVCLVIILKWEDISDQFSPHANEPQFW</sequence>
<keyword evidence="1" id="KW-0472">Membrane</keyword>
<feature type="transmembrane region" description="Helical" evidence="1">
    <location>
        <begin position="12"/>
        <end position="31"/>
    </location>
</feature>
<evidence type="ECO:0000313" key="3">
    <source>
        <dbReference type="Proteomes" id="UP000265520"/>
    </source>
</evidence>
<feature type="transmembrane region" description="Helical" evidence="1">
    <location>
        <begin position="74"/>
        <end position="91"/>
    </location>
</feature>
<feature type="transmembrane region" description="Helical" evidence="1">
    <location>
        <begin position="43"/>
        <end position="68"/>
    </location>
</feature>
<evidence type="ECO:0000256" key="1">
    <source>
        <dbReference type="SAM" id="Phobius"/>
    </source>
</evidence>
<reference evidence="2 3" key="1">
    <citation type="journal article" date="2018" name="Front. Plant Sci.">
        <title>Red Clover (Trifolium pratense) and Zigzag Clover (T. medium) - A Picture of Genomic Similarities and Differences.</title>
        <authorList>
            <person name="Dluhosova J."/>
            <person name="Istvanek J."/>
            <person name="Nedelnik J."/>
            <person name="Repkova J."/>
        </authorList>
    </citation>
    <scope>NUCLEOTIDE SEQUENCE [LARGE SCALE GENOMIC DNA]</scope>
    <source>
        <strain evidence="3">cv. 10/8</strain>
        <tissue evidence="2">Leaf</tissue>
    </source>
</reference>
<comment type="caution">
    <text evidence="2">The sequence shown here is derived from an EMBL/GenBank/DDBJ whole genome shotgun (WGS) entry which is preliminary data.</text>
</comment>
<dbReference type="EMBL" id="LXQA010103504">
    <property type="protein sequence ID" value="MCI17017.1"/>
    <property type="molecule type" value="Genomic_DNA"/>
</dbReference>
<name>A0A392PZ58_9FABA</name>
<dbReference type="Proteomes" id="UP000265520">
    <property type="component" value="Unassembled WGS sequence"/>
</dbReference>